<dbReference type="KEGG" id="prz:GZH47_13585"/>
<dbReference type="SUPFAM" id="SSF53474">
    <property type="entry name" value="alpha/beta-Hydrolases"/>
    <property type="match status" value="1"/>
</dbReference>
<name>A0A6C0NZY6_9BACL</name>
<evidence type="ECO:0008006" key="3">
    <source>
        <dbReference type="Google" id="ProtNLM"/>
    </source>
</evidence>
<dbReference type="Gene3D" id="3.40.50.1820">
    <property type="entry name" value="alpha/beta hydrolase"/>
    <property type="match status" value="1"/>
</dbReference>
<dbReference type="AlphaFoldDB" id="A0A6C0NZY6"/>
<sequence>MMEHGEHGGHGGQGNQEQRLNVSLYLLAGLATAPLFMESFRAALHGILEREGFGVRTSRLLFPYGDWSRRAVPQLWEISRDMRLGATRLGRSIGGSRAVDMIGAGWPDRPESTDRIVLIGHSGGGVAAVHAAWLLHDQLGGSPPPVVMIGSPRCRIPEELRASVLFVYAGAAAESPAPGKPADAIARLGTFGGWRGAGRPRPGRRVDGASAAGGRRLWPGWQKDKHAPLFSSGVPIIGKHADYFREREPYMNDLGLTNLRLTLGVVWPWLRERI</sequence>
<gene>
    <name evidence="1" type="ORF">GZH47_13585</name>
</gene>
<dbReference type="RefSeq" id="WP_162640575.1">
    <property type="nucleotide sequence ID" value="NZ_CP048286.1"/>
</dbReference>
<organism evidence="1 2">
    <name type="scientific">Paenibacillus rhizovicinus</name>
    <dbReference type="NCBI Taxonomy" id="2704463"/>
    <lineage>
        <taxon>Bacteria</taxon>
        <taxon>Bacillati</taxon>
        <taxon>Bacillota</taxon>
        <taxon>Bacilli</taxon>
        <taxon>Bacillales</taxon>
        <taxon>Paenibacillaceae</taxon>
        <taxon>Paenibacillus</taxon>
    </lineage>
</organism>
<proteinExistence type="predicted"/>
<evidence type="ECO:0000313" key="1">
    <source>
        <dbReference type="EMBL" id="QHW31769.1"/>
    </source>
</evidence>
<evidence type="ECO:0000313" key="2">
    <source>
        <dbReference type="Proteomes" id="UP000479114"/>
    </source>
</evidence>
<accession>A0A6C0NZY6</accession>
<dbReference type="InterPro" id="IPR029058">
    <property type="entry name" value="AB_hydrolase_fold"/>
</dbReference>
<keyword evidence="2" id="KW-1185">Reference proteome</keyword>
<reference evidence="1 2" key="1">
    <citation type="submission" date="2020-02" db="EMBL/GenBank/DDBJ databases">
        <title>Paenibacillus sp. nov., isolated from rhizosphere soil of tomato.</title>
        <authorList>
            <person name="Weon H.-Y."/>
            <person name="Lee S.A."/>
        </authorList>
    </citation>
    <scope>NUCLEOTIDE SEQUENCE [LARGE SCALE GENOMIC DNA]</scope>
    <source>
        <strain evidence="1 2">14171R-81</strain>
    </source>
</reference>
<protein>
    <recommendedName>
        <fullName evidence="3">Fungal lipase-like domain-containing protein</fullName>
    </recommendedName>
</protein>
<dbReference type="EMBL" id="CP048286">
    <property type="protein sequence ID" value="QHW31769.1"/>
    <property type="molecule type" value="Genomic_DNA"/>
</dbReference>
<dbReference type="Proteomes" id="UP000479114">
    <property type="component" value="Chromosome"/>
</dbReference>